<proteinExistence type="predicted"/>
<dbReference type="Proteomes" id="UP001183881">
    <property type="component" value="Unassembled WGS sequence"/>
</dbReference>
<evidence type="ECO:0000313" key="1">
    <source>
        <dbReference type="EMBL" id="MDT0398839.1"/>
    </source>
</evidence>
<evidence type="ECO:0000313" key="4">
    <source>
        <dbReference type="Proteomes" id="UP001183881"/>
    </source>
</evidence>
<gene>
    <name evidence="2" type="ORF">RM528_12165</name>
    <name evidence="1" type="ORF">RM705_29705</name>
</gene>
<sequence>MSYGVDWDDDFEDRARTYCPLCQGAYMPEWSGQEAHFGHTGNCDARILPTRTLLRLYDSATAVREEVARRRSEGSTGPS</sequence>
<protein>
    <submittedName>
        <fullName evidence="1">Uncharacterized protein</fullName>
    </submittedName>
</protein>
<dbReference type="EMBL" id="JAVRFA010000058">
    <property type="protein sequence ID" value="MDT0398839.1"/>
    <property type="molecule type" value="Genomic_DNA"/>
</dbReference>
<dbReference type="RefSeq" id="WP_030222212.1">
    <property type="nucleotide sequence ID" value="NZ_JAVRFA010000058.1"/>
</dbReference>
<reference evidence="1" key="2">
    <citation type="submission" date="2024-05" db="EMBL/GenBank/DDBJ databases">
        <title>30 novel species of actinomycetes from the DSMZ collection.</title>
        <authorList>
            <person name="Nouioui I."/>
        </authorList>
    </citation>
    <scope>NUCLEOTIDE SEQUENCE</scope>
    <source>
        <strain evidence="2 3">DSM 41635</strain>
        <strain evidence="1">DSM 41636</strain>
    </source>
</reference>
<dbReference type="EMBL" id="JAVRFB010000007">
    <property type="protein sequence ID" value="MDT0402610.1"/>
    <property type="molecule type" value="Genomic_DNA"/>
</dbReference>
<accession>A0ABU2Q4L0</accession>
<reference evidence="4" key="1">
    <citation type="submission" date="2023-07" db="EMBL/GenBank/DDBJ databases">
        <title>30 novel species of actinomycetes from the DSMZ collection.</title>
        <authorList>
            <person name="Nouioui I."/>
        </authorList>
    </citation>
    <scope>NUCLEOTIDE SEQUENCE [LARGE SCALE GENOMIC DNA]</scope>
    <source>
        <strain evidence="4">DSM 41636</strain>
    </source>
</reference>
<dbReference type="Proteomes" id="UP001180503">
    <property type="component" value="Unassembled WGS sequence"/>
</dbReference>
<keyword evidence="4" id="KW-1185">Reference proteome</keyword>
<evidence type="ECO:0000313" key="2">
    <source>
        <dbReference type="EMBL" id="MDT0402610.1"/>
    </source>
</evidence>
<organism evidence="1 4">
    <name type="scientific">Streptomyces edwardsiae</name>
    <dbReference type="NCBI Taxonomy" id="3075527"/>
    <lineage>
        <taxon>Bacteria</taxon>
        <taxon>Bacillati</taxon>
        <taxon>Actinomycetota</taxon>
        <taxon>Actinomycetes</taxon>
        <taxon>Kitasatosporales</taxon>
        <taxon>Streptomycetaceae</taxon>
        <taxon>Streptomyces</taxon>
    </lineage>
</organism>
<comment type="caution">
    <text evidence="1">The sequence shown here is derived from an EMBL/GenBank/DDBJ whole genome shotgun (WGS) entry which is preliminary data.</text>
</comment>
<name>A0ABU2Q4L0_9ACTN</name>
<evidence type="ECO:0000313" key="3">
    <source>
        <dbReference type="Proteomes" id="UP001180503"/>
    </source>
</evidence>